<protein>
    <submittedName>
        <fullName evidence="1">Uncharacterized protein</fullName>
    </submittedName>
</protein>
<sequence>MLCAGDSAWQLRS</sequence>
<evidence type="ECO:0000313" key="1">
    <source>
        <dbReference type="EMBL" id="JAE30478.1"/>
    </source>
</evidence>
<proteinExistence type="predicted"/>
<accession>A0A0A9HC50</accession>
<dbReference type="EMBL" id="GBRH01167418">
    <property type="protein sequence ID" value="JAE30478.1"/>
    <property type="molecule type" value="Transcribed_RNA"/>
</dbReference>
<reference evidence="1" key="2">
    <citation type="journal article" date="2015" name="Data Brief">
        <title>Shoot transcriptome of the giant reed, Arundo donax.</title>
        <authorList>
            <person name="Barrero R.A."/>
            <person name="Guerrero F.D."/>
            <person name="Moolhuijzen P."/>
            <person name="Goolsby J.A."/>
            <person name="Tidwell J."/>
            <person name="Bellgard S.E."/>
            <person name="Bellgard M.I."/>
        </authorList>
    </citation>
    <scope>NUCLEOTIDE SEQUENCE</scope>
    <source>
        <tissue evidence="1">Shoot tissue taken approximately 20 cm above the soil surface</tissue>
    </source>
</reference>
<name>A0A0A9HC50_ARUDO</name>
<organism evidence="1">
    <name type="scientific">Arundo donax</name>
    <name type="common">Giant reed</name>
    <name type="synonym">Donax arundinaceus</name>
    <dbReference type="NCBI Taxonomy" id="35708"/>
    <lineage>
        <taxon>Eukaryota</taxon>
        <taxon>Viridiplantae</taxon>
        <taxon>Streptophyta</taxon>
        <taxon>Embryophyta</taxon>
        <taxon>Tracheophyta</taxon>
        <taxon>Spermatophyta</taxon>
        <taxon>Magnoliopsida</taxon>
        <taxon>Liliopsida</taxon>
        <taxon>Poales</taxon>
        <taxon>Poaceae</taxon>
        <taxon>PACMAD clade</taxon>
        <taxon>Arundinoideae</taxon>
        <taxon>Arundineae</taxon>
        <taxon>Arundo</taxon>
    </lineage>
</organism>
<reference evidence="1" key="1">
    <citation type="submission" date="2014-09" db="EMBL/GenBank/DDBJ databases">
        <authorList>
            <person name="Magalhaes I.L.F."/>
            <person name="Oliveira U."/>
            <person name="Santos F.R."/>
            <person name="Vidigal T.H.D.A."/>
            <person name="Brescovit A.D."/>
            <person name="Santos A.J."/>
        </authorList>
    </citation>
    <scope>NUCLEOTIDE SEQUENCE</scope>
    <source>
        <tissue evidence="1">Shoot tissue taken approximately 20 cm above the soil surface</tissue>
    </source>
</reference>